<dbReference type="EMBL" id="JAOQKC010000006">
    <property type="protein sequence ID" value="MCU6696437.1"/>
    <property type="molecule type" value="Genomic_DNA"/>
</dbReference>
<comment type="caution">
    <text evidence="6">The sequence shown here is derived from an EMBL/GenBank/DDBJ whole genome shotgun (WGS) entry which is preliminary data.</text>
</comment>
<name>A0ABT2RVT7_9FIRM</name>
<dbReference type="PANTHER" id="PTHR46847:SF1">
    <property type="entry name" value="D-ALLOSE-BINDING PERIPLASMIC PROTEIN-RELATED"/>
    <property type="match status" value="1"/>
</dbReference>
<dbReference type="Pfam" id="PF13407">
    <property type="entry name" value="Peripla_BP_4"/>
    <property type="match status" value="1"/>
</dbReference>
<comment type="subcellular location">
    <subcellularLocation>
        <location evidence="1">Cell envelope</location>
    </subcellularLocation>
</comment>
<dbReference type="InterPro" id="IPR025997">
    <property type="entry name" value="SBP_2_dom"/>
</dbReference>
<evidence type="ECO:0000256" key="2">
    <source>
        <dbReference type="ARBA" id="ARBA00007639"/>
    </source>
</evidence>
<organism evidence="6 7">
    <name type="scientific">Laedolimicola ammoniilytica</name>
    <dbReference type="NCBI Taxonomy" id="2981771"/>
    <lineage>
        <taxon>Bacteria</taxon>
        <taxon>Bacillati</taxon>
        <taxon>Bacillota</taxon>
        <taxon>Clostridia</taxon>
        <taxon>Lachnospirales</taxon>
        <taxon>Lachnospiraceae</taxon>
        <taxon>Laedolimicola</taxon>
    </lineage>
</organism>
<evidence type="ECO:0000313" key="6">
    <source>
        <dbReference type="EMBL" id="MCU6696437.1"/>
    </source>
</evidence>
<evidence type="ECO:0000259" key="5">
    <source>
        <dbReference type="Pfam" id="PF13407"/>
    </source>
</evidence>
<feature type="chain" id="PRO_5047451055" evidence="4">
    <location>
        <begin position="20"/>
        <end position="346"/>
    </location>
</feature>
<dbReference type="CDD" id="cd01536">
    <property type="entry name" value="PBP1_ABC_sugar_binding-like"/>
    <property type="match status" value="1"/>
</dbReference>
<evidence type="ECO:0000256" key="3">
    <source>
        <dbReference type="ARBA" id="ARBA00022729"/>
    </source>
</evidence>
<protein>
    <submittedName>
        <fullName evidence="6">Sugar ABC transporter substrate-binding protein</fullName>
    </submittedName>
</protein>
<dbReference type="Proteomes" id="UP001652461">
    <property type="component" value="Unassembled WGS sequence"/>
</dbReference>
<accession>A0ABT2RVT7</accession>
<keyword evidence="7" id="KW-1185">Reference proteome</keyword>
<dbReference type="RefSeq" id="WP_158362723.1">
    <property type="nucleotide sequence ID" value="NZ_JAOQKC010000006.1"/>
</dbReference>
<feature type="signal peptide" evidence="4">
    <location>
        <begin position="1"/>
        <end position="19"/>
    </location>
</feature>
<evidence type="ECO:0000256" key="1">
    <source>
        <dbReference type="ARBA" id="ARBA00004196"/>
    </source>
</evidence>
<dbReference type="InterPro" id="IPR028082">
    <property type="entry name" value="Peripla_BP_I"/>
</dbReference>
<sequence length="346" mass="37170">MKKRIALLLAGVMVIGMLAGCGGKSETPSSDTAAATTEDGGSGAAAELAGTKIAWVCNQSDAWHHQTAVTAQEKLKENGYTIDLFDTKNDDAKGLECLEQIQIAGDYGLVLYSGNVAQVDAFKKLMDSGTSVVMYAIDIEENHDVISTWVCSEYDLGYLAAKKAAEQLPENANIVILRGVEGYSGSVLRGEGFHAALEEAGRDDITVLAEKFQKFQKADAMTCMEDWITAYGDKIDGVISENDDMALGAIEALRGAGMTADKDHVLVYGIDGLYQGCKAIKEGSIQASAYQNSNDYADAVLTRIQKLESGEMKPSDTEDLTFGASYIDSSNVDEFLTYYEENGMAQ</sequence>
<dbReference type="Gene3D" id="3.40.50.2300">
    <property type="match status" value="2"/>
</dbReference>
<comment type="similarity">
    <text evidence="2">Belongs to the bacterial solute-binding protein 2 family.</text>
</comment>
<keyword evidence="3 4" id="KW-0732">Signal</keyword>
<dbReference type="PANTHER" id="PTHR46847">
    <property type="entry name" value="D-ALLOSE-BINDING PERIPLASMIC PROTEIN-RELATED"/>
    <property type="match status" value="1"/>
</dbReference>
<feature type="domain" description="Periplasmic binding protein" evidence="5">
    <location>
        <begin position="58"/>
        <end position="310"/>
    </location>
</feature>
<proteinExistence type="inferred from homology"/>
<evidence type="ECO:0000256" key="4">
    <source>
        <dbReference type="SAM" id="SignalP"/>
    </source>
</evidence>
<reference evidence="6 7" key="1">
    <citation type="journal article" date="2021" name="ISME Commun">
        <title>Automated analysis of genomic sequences facilitates high-throughput and comprehensive description of bacteria.</title>
        <authorList>
            <person name="Hitch T.C.A."/>
        </authorList>
    </citation>
    <scope>NUCLEOTIDE SEQUENCE [LARGE SCALE GENOMIC DNA]</scope>
    <source>
        <strain evidence="6 7">Sanger_04</strain>
    </source>
</reference>
<dbReference type="SUPFAM" id="SSF53822">
    <property type="entry name" value="Periplasmic binding protein-like I"/>
    <property type="match status" value="1"/>
</dbReference>
<dbReference type="PROSITE" id="PS51257">
    <property type="entry name" value="PROKAR_LIPOPROTEIN"/>
    <property type="match status" value="1"/>
</dbReference>
<gene>
    <name evidence="6" type="ORF">OCV63_05935</name>
</gene>
<evidence type="ECO:0000313" key="7">
    <source>
        <dbReference type="Proteomes" id="UP001652461"/>
    </source>
</evidence>